<dbReference type="Gene3D" id="3.90.1200.10">
    <property type="match status" value="1"/>
</dbReference>
<comment type="caution">
    <text evidence="2">The sequence shown here is derived from an EMBL/GenBank/DDBJ whole genome shotgun (WGS) entry which is preliminary data.</text>
</comment>
<reference evidence="2 3" key="1">
    <citation type="submission" date="2018-03" db="EMBL/GenBank/DDBJ databases">
        <title>Genomic Encyclopedia of Archaeal and Bacterial Type Strains, Phase II (KMG-II): from individual species to whole genera.</title>
        <authorList>
            <person name="Goeker M."/>
        </authorList>
    </citation>
    <scope>NUCLEOTIDE SEQUENCE [LARGE SCALE GENOMIC DNA]</scope>
    <source>
        <strain evidence="2 3">DSM 44720</strain>
    </source>
</reference>
<evidence type="ECO:0000313" key="2">
    <source>
        <dbReference type="EMBL" id="PRY46617.1"/>
    </source>
</evidence>
<organism evidence="2 3">
    <name type="scientific">Umezawaea tangerina</name>
    <dbReference type="NCBI Taxonomy" id="84725"/>
    <lineage>
        <taxon>Bacteria</taxon>
        <taxon>Bacillati</taxon>
        <taxon>Actinomycetota</taxon>
        <taxon>Actinomycetes</taxon>
        <taxon>Pseudonocardiales</taxon>
        <taxon>Pseudonocardiaceae</taxon>
        <taxon>Umezawaea</taxon>
    </lineage>
</organism>
<evidence type="ECO:0000313" key="3">
    <source>
        <dbReference type="Proteomes" id="UP000239494"/>
    </source>
</evidence>
<accession>A0A2T0TLV1</accession>
<dbReference type="EMBL" id="PVTF01000001">
    <property type="protein sequence ID" value="PRY46617.1"/>
    <property type="molecule type" value="Genomic_DNA"/>
</dbReference>
<dbReference type="SUPFAM" id="SSF56112">
    <property type="entry name" value="Protein kinase-like (PK-like)"/>
    <property type="match status" value="1"/>
</dbReference>
<gene>
    <name evidence="2" type="ORF">CLV43_101895</name>
</gene>
<name>A0A2T0TLV1_9PSEU</name>
<feature type="domain" description="Aminoglycoside phosphotransferase" evidence="1">
    <location>
        <begin position="53"/>
        <end position="248"/>
    </location>
</feature>
<dbReference type="OrthoDB" id="3723194at2"/>
<dbReference type="RefSeq" id="WP_106185615.1">
    <property type="nucleotide sequence ID" value="NZ_PVTF01000001.1"/>
</dbReference>
<dbReference type="Pfam" id="PF01636">
    <property type="entry name" value="APH"/>
    <property type="match status" value="1"/>
</dbReference>
<keyword evidence="3" id="KW-1185">Reference proteome</keyword>
<protein>
    <submittedName>
        <fullName evidence="2">Phosphotransferase family enzyme</fullName>
    </submittedName>
</protein>
<sequence>MATKDTSGRFDSTSAVAVLVSACAAAGLESADAELLRLGENAIFRLPDSACVARIGRNMSHWADAAKEVAVSGWLTAHRYPAAKVLELPQPLEVDDHPVTFWEHIDGRNGARQDVGVLAELLRDLHSLKAPEGFQLPKRDVLDRARPRIESSQVSAADKRLLLGTCERLEAELAAVEFPLSPAPTHGDAHVQNLMITDSGPVLIDFERFAWGQPEWDLATTATEYRTAGWWTDAEYARFVEVYGFDVTAWGGFDVLRAVNEINMTTWIMQNVLESEEIAAEYETRMRTIRAGKPVAAWTPF</sequence>
<dbReference type="GO" id="GO:0016740">
    <property type="term" value="F:transferase activity"/>
    <property type="evidence" value="ECO:0007669"/>
    <property type="project" value="UniProtKB-KW"/>
</dbReference>
<dbReference type="PROSITE" id="PS51257">
    <property type="entry name" value="PROKAR_LIPOPROTEIN"/>
    <property type="match status" value="1"/>
</dbReference>
<proteinExistence type="predicted"/>
<dbReference type="AlphaFoldDB" id="A0A2T0TLV1"/>
<evidence type="ECO:0000259" key="1">
    <source>
        <dbReference type="Pfam" id="PF01636"/>
    </source>
</evidence>
<dbReference type="InterPro" id="IPR002575">
    <property type="entry name" value="Aminoglycoside_PTrfase"/>
</dbReference>
<dbReference type="Proteomes" id="UP000239494">
    <property type="component" value="Unassembled WGS sequence"/>
</dbReference>
<keyword evidence="2" id="KW-0808">Transferase</keyword>
<dbReference type="InterPro" id="IPR011009">
    <property type="entry name" value="Kinase-like_dom_sf"/>
</dbReference>